<evidence type="ECO:0008006" key="3">
    <source>
        <dbReference type="Google" id="ProtNLM"/>
    </source>
</evidence>
<proteinExistence type="predicted"/>
<name>A0ABR6GM84_9BURK</name>
<dbReference type="Proteomes" id="UP000574369">
    <property type="component" value="Unassembled WGS sequence"/>
</dbReference>
<keyword evidence="2" id="KW-1185">Reference proteome</keyword>
<organism evidence="1 2">
    <name type="scientific">Roseateles terrae</name>
    <dbReference type="NCBI Taxonomy" id="431060"/>
    <lineage>
        <taxon>Bacteria</taxon>
        <taxon>Pseudomonadati</taxon>
        <taxon>Pseudomonadota</taxon>
        <taxon>Betaproteobacteria</taxon>
        <taxon>Burkholderiales</taxon>
        <taxon>Sphaerotilaceae</taxon>
        <taxon>Roseateles</taxon>
    </lineage>
</organism>
<dbReference type="RefSeq" id="WP_088449171.1">
    <property type="nucleotide sequence ID" value="NZ_JACHXO010000001.1"/>
</dbReference>
<evidence type="ECO:0000313" key="2">
    <source>
        <dbReference type="Proteomes" id="UP000574369"/>
    </source>
</evidence>
<gene>
    <name evidence="1" type="ORF">FHS28_000574</name>
</gene>
<accession>A0ABR6GM84</accession>
<reference evidence="1 2" key="1">
    <citation type="submission" date="2020-08" db="EMBL/GenBank/DDBJ databases">
        <title>Genomic Encyclopedia of Type Strains, Phase III (KMG-III): the genomes of soil and plant-associated and newly described type strains.</title>
        <authorList>
            <person name="Whitman W."/>
        </authorList>
    </citation>
    <scope>NUCLEOTIDE SEQUENCE [LARGE SCALE GENOMIC DNA]</scope>
    <source>
        <strain evidence="1 2">CECT 7247</strain>
    </source>
</reference>
<dbReference type="EMBL" id="JACHXO010000001">
    <property type="protein sequence ID" value="MBB3193209.1"/>
    <property type="molecule type" value="Genomic_DNA"/>
</dbReference>
<evidence type="ECO:0000313" key="1">
    <source>
        <dbReference type="EMBL" id="MBB3193209.1"/>
    </source>
</evidence>
<comment type="caution">
    <text evidence="1">The sequence shown here is derived from an EMBL/GenBank/DDBJ whole genome shotgun (WGS) entry which is preliminary data.</text>
</comment>
<sequence>MSDGCTQDDRFPPALYEGYLAVDPLRFEDRVVMVELLAEKLRYVDPDNNDAGHWRELLERDSTLVMARMAAFDLEGRERRLARELDSAPVESLGQQLGELATLMDGWYAALQQDPPDPAAQALQERLRQLVRQQLAGDLHWVRQRYAQQRWLNRPVVPSLSALWTPSAEDLALLAEQRGPVSGRQMARYERDQLRRRLVAFHGAIESLQARARELLPASWGTGQHEPAVALLIAFMKVMEQAQGLINLFPGRHTDFYYREVLGFEPRGPQDDTVLLACERDPRAAGEVQVGAGVLFDAGKDATGRPVRFRSEQPLAVTDTRVVSVRSLFLARDRDISPETQFGFVTRAKAGELTLGKGQDFRLFGGDPATPDARIGLAIVSPILALAEGERLIDVELRVRQDTRFTARPLKDLVADVEAVGALPSATSAEQDQRAEALQRAMRTLLIRWMMAPEATLTAGPLTLAHWERIWAVVAQVTGQQPPTSTADPLSLFWPGSGGLTPEPNRALIFGSLFQRSLRLSLSAADGWLEASDVHVRPSPRGGLTLQVRLRPSAPAIVGCNAALHGTDWDTRLPMARLELAQTGGCYAYSLLSEVPFKEAVVRVSVTGVRQLLLSNSLGRLDASKPFMPFGPLPAVASSVVVGSQEAARKNLTRLVLHLHWSGLPQVPGGFTTHYAGYGLGQYTEDFSAALSLLRDGQWVPCGAAGEGRPLRLFQTGSDGRLLDTQTLEADGATLANQMRASEALWDTQGPPRNGLLRVQLAGPPAAFGHAAYPTVLSEVVAANARARRHPRPVPQPPYTPLLESLTLDYDADTVISLDRDDGPGEGVDGERLLHLRPFGVVSLHEADALSEQTLLPRLDFDGQLLIGLASSDLGGPLTLLFELRESPVRPGQQLARTRPQWALLQGDRWVPLPAQAVLSDETDGFLTSGIITLDLPQDAARNKGLMPDGLHWLRIGAQDGFDTFARLRDVRCQALRAVRAPAPPAPQALPPEPPTLLEPGRIRRAVSTLSGVASISQVGSSVGLRAAEDVKALYTRAGERLQHKNRASTGWDLERLLLDRFPDVFKARCLSADEVVDDQGRHGDHLAPGSVVVVAVPTLPRNHLETACEQPRFSAVQLRRMAAALRELASPFAHIEVRNPMYEQLQVRGVVGLQPGAHPGATLQRLNRTVVEMLSPWMDGGYPPRFDWTLRAEDIEARLRSQPGVAFITQLSLLRVSQDDNGRYRLADTARGPEDHRRHVSSSRPWSLAVPMPLHLLSDTQGFSHSAPVVTGISKLAIGSTFVISGATA</sequence>
<protein>
    <recommendedName>
        <fullName evidence="3">Baseplate protein J-like domain-containing protein</fullName>
    </recommendedName>
</protein>